<dbReference type="PANTHER" id="PTHR10476">
    <property type="entry name" value="CHARGED MULTIVESICULAR BODY PROTEIN"/>
    <property type="match status" value="1"/>
</dbReference>
<keyword evidence="1" id="KW-0175">Coiled coil</keyword>
<organism evidence="2 3">
    <name type="scientific">Acanthamoeba castellanii (strain ATCC 30010 / Neff)</name>
    <dbReference type="NCBI Taxonomy" id="1257118"/>
    <lineage>
        <taxon>Eukaryota</taxon>
        <taxon>Amoebozoa</taxon>
        <taxon>Discosea</taxon>
        <taxon>Longamoebia</taxon>
        <taxon>Centramoebida</taxon>
        <taxon>Acanthamoebidae</taxon>
        <taxon>Acanthamoeba</taxon>
    </lineage>
</organism>
<dbReference type="STRING" id="1257118.L8H0J8"/>
<dbReference type="Gene3D" id="6.10.140.1230">
    <property type="match status" value="1"/>
</dbReference>
<dbReference type="InterPro" id="IPR005024">
    <property type="entry name" value="Snf7_fam"/>
</dbReference>
<dbReference type="Proteomes" id="UP000011083">
    <property type="component" value="Unassembled WGS sequence"/>
</dbReference>
<dbReference type="GO" id="GO:0007034">
    <property type="term" value="P:vacuolar transport"/>
    <property type="evidence" value="ECO:0007669"/>
    <property type="project" value="InterPro"/>
</dbReference>
<accession>L8H0J8</accession>
<dbReference type="KEGG" id="acan:ACA1_040760"/>
<dbReference type="OMA" id="KILWEVT"/>
<protein>
    <submittedName>
        <fullName evidence="2">SNF7 family protein</fullName>
    </submittedName>
</protein>
<proteinExistence type="predicted"/>
<sequence length="204" mass="23245">MSLSFLFGKTVKPEEVVRKWQRELRKEERNIERSIRDLEREEQKVKLEIKQAAKRGDQKTARILAKQIVQSRRAKERMYKSKAELHSISLALTHQLATMKVSGALAKSAAVMQSMNNAIKLPAIQQTMMAMGREMEKMGLIEEIMDDALELDEDEEDEAQEEIDKVLDSILLDIKPVPVQPVPEAVNTQEDVDLQARLHALSAV</sequence>
<evidence type="ECO:0000313" key="3">
    <source>
        <dbReference type="Proteomes" id="UP000011083"/>
    </source>
</evidence>
<dbReference type="Pfam" id="PF03357">
    <property type="entry name" value="Snf7"/>
    <property type="match status" value="1"/>
</dbReference>
<dbReference type="GeneID" id="14919545"/>
<dbReference type="AlphaFoldDB" id="L8H0J8"/>
<name>L8H0J8_ACACF</name>
<evidence type="ECO:0000256" key="1">
    <source>
        <dbReference type="SAM" id="Coils"/>
    </source>
</evidence>
<dbReference type="EMBL" id="KB007946">
    <property type="protein sequence ID" value="ELR18760.1"/>
    <property type="molecule type" value="Genomic_DNA"/>
</dbReference>
<keyword evidence="3" id="KW-1185">Reference proteome</keyword>
<feature type="coiled-coil region" evidence="1">
    <location>
        <begin position="17"/>
        <end position="55"/>
    </location>
</feature>
<evidence type="ECO:0000313" key="2">
    <source>
        <dbReference type="EMBL" id="ELR18760.1"/>
    </source>
</evidence>
<dbReference type="OrthoDB" id="2329734at2759"/>
<reference evidence="2 3" key="1">
    <citation type="journal article" date="2013" name="Genome Biol.">
        <title>Genome of Acanthamoeba castellanii highlights extensive lateral gene transfer and early evolution of tyrosine kinase signaling.</title>
        <authorList>
            <person name="Clarke M."/>
            <person name="Lohan A.J."/>
            <person name="Liu B."/>
            <person name="Lagkouvardos I."/>
            <person name="Roy S."/>
            <person name="Zafar N."/>
            <person name="Bertelli C."/>
            <person name="Schilde C."/>
            <person name="Kianianmomeni A."/>
            <person name="Burglin T.R."/>
            <person name="Frech C."/>
            <person name="Turcotte B."/>
            <person name="Kopec K.O."/>
            <person name="Synnott J.M."/>
            <person name="Choo C."/>
            <person name="Paponov I."/>
            <person name="Finkler A."/>
            <person name="Soon Heng Tan C."/>
            <person name="Hutchins A.P."/>
            <person name="Weinmeier T."/>
            <person name="Rattei T."/>
            <person name="Chu J.S."/>
            <person name="Gimenez G."/>
            <person name="Irimia M."/>
            <person name="Rigden D.J."/>
            <person name="Fitzpatrick D.A."/>
            <person name="Lorenzo-Morales J."/>
            <person name="Bateman A."/>
            <person name="Chiu C.H."/>
            <person name="Tang P."/>
            <person name="Hegemann P."/>
            <person name="Fromm H."/>
            <person name="Raoult D."/>
            <person name="Greub G."/>
            <person name="Miranda-Saavedra D."/>
            <person name="Chen N."/>
            <person name="Nash P."/>
            <person name="Ginger M.L."/>
            <person name="Horn M."/>
            <person name="Schaap P."/>
            <person name="Caler L."/>
            <person name="Loftus B."/>
        </authorList>
    </citation>
    <scope>NUCLEOTIDE SEQUENCE [LARGE SCALE GENOMIC DNA]</scope>
    <source>
        <strain evidence="2 3">Neff</strain>
    </source>
</reference>
<dbReference type="VEuPathDB" id="AmoebaDB:ACA1_040760"/>
<dbReference type="RefSeq" id="XP_004340812.1">
    <property type="nucleotide sequence ID" value="XM_004340764.1"/>
</dbReference>
<gene>
    <name evidence="2" type="ORF">ACA1_040760</name>
</gene>